<dbReference type="GO" id="GO:0006146">
    <property type="term" value="P:adenine catabolic process"/>
    <property type="evidence" value="ECO:0007669"/>
    <property type="project" value="TreeGrafter"/>
</dbReference>
<dbReference type="Proteomes" id="UP000785679">
    <property type="component" value="Unassembled WGS sequence"/>
</dbReference>
<accession>A0A8J8NKW7</accession>
<dbReference type="SUPFAM" id="SSF51556">
    <property type="entry name" value="Metallo-dependent hydrolases"/>
    <property type="match status" value="1"/>
</dbReference>
<evidence type="ECO:0000256" key="3">
    <source>
        <dbReference type="ARBA" id="ARBA00022723"/>
    </source>
</evidence>
<dbReference type="AlphaFoldDB" id="A0A8J8NKW7"/>
<dbReference type="InterPro" id="IPR006330">
    <property type="entry name" value="Ado/ade_deaminase"/>
</dbReference>
<keyword evidence="9" id="KW-1185">Reference proteome</keyword>
<evidence type="ECO:0000256" key="2">
    <source>
        <dbReference type="ARBA" id="ARBA00005058"/>
    </source>
</evidence>
<keyword evidence="4" id="KW-0660">Purine salvage</keyword>
<dbReference type="PANTHER" id="PTHR43114:SF6">
    <property type="entry name" value="ADENINE DEAMINASE"/>
    <property type="match status" value="1"/>
</dbReference>
<gene>
    <name evidence="8" type="ORF">FGO68_gene8562</name>
</gene>
<dbReference type="PANTHER" id="PTHR43114">
    <property type="entry name" value="ADENINE DEAMINASE"/>
    <property type="match status" value="1"/>
</dbReference>
<keyword evidence="6" id="KW-0862">Zinc</keyword>
<evidence type="ECO:0000256" key="1">
    <source>
        <dbReference type="ARBA" id="ARBA00001947"/>
    </source>
</evidence>
<dbReference type="Gene3D" id="3.20.20.140">
    <property type="entry name" value="Metal-dependent hydrolases"/>
    <property type="match status" value="1"/>
</dbReference>
<sequence>MQSSIEHHFIHLAPKAELHVHLEGTLTLHLLQVLAKKHSTVVPKAYEELMGSEEKFELDKFFAAYYEAQSLLRDELDFAEALYSYLKIASSQGVRYCEVSIDIQNHTSRGVSLDTIMQGMKLGQQMAQKDGIEIEAMVIVCLVGEKTEEEALKTIEEAAKFRDLIVAIGLATSEVGLPIKKFERAFLMSKELGFKTCAHFWDNGASANIKDGLHCCKLERIDHGMSIFDDSKLLGECIGNQIPFTFCPQSLITFDQVKLDLSKGFPFRYLLEIGLLISVNSDDAAYNRAYIGDNFALVEKIYMLEKSHIKKLCENSFKSAFISEKAKKKYLGLVNDYFAQ</sequence>
<dbReference type="GO" id="GO:0005829">
    <property type="term" value="C:cytosol"/>
    <property type="evidence" value="ECO:0007669"/>
    <property type="project" value="TreeGrafter"/>
</dbReference>
<dbReference type="OrthoDB" id="272271at2759"/>
<dbReference type="Pfam" id="PF00962">
    <property type="entry name" value="A_deaminase"/>
    <property type="match status" value="1"/>
</dbReference>
<dbReference type="UniPathway" id="UPA00606"/>
<comment type="cofactor">
    <cofactor evidence="1">
        <name>Zn(2+)</name>
        <dbReference type="ChEBI" id="CHEBI:29105"/>
    </cofactor>
</comment>
<dbReference type="NCBIfam" id="TIGR01430">
    <property type="entry name" value="aden_deam"/>
    <property type="match status" value="1"/>
</dbReference>
<keyword evidence="3" id="KW-0479">Metal-binding</keyword>
<dbReference type="EMBL" id="RRYP01012571">
    <property type="protein sequence ID" value="TNV77022.1"/>
    <property type="molecule type" value="Genomic_DNA"/>
</dbReference>
<evidence type="ECO:0000256" key="5">
    <source>
        <dbReference type="ARBA" id="ARBA00022801"/>
    </source>
</evidence>
<dbReference type="InterPro" id="IPR032466">
    <property type="entry name" value="Metal_Hydrolase"/>
</dbReference>
<proteinExistence type="predicted"/>
<reference evidence="8" key="1">
    <citation type="submission" date="2019-06" db="EMBL/GenBank/DDBJ databases">
        <authorList>
            <person name="Zheng W."/>
        </authorList>
    </citation>
    <scope>NUCLEOTIDE SEQUENCE</scope>
    <source>
        <strain evidence="8">QDHG01</strain>
    </source>
</reference>
<evidence type="ECO:0000313" key="8">
    <source>
        <dbReference type="EMBL" id="TNV77022.1"/>
    </source>
</evidence>
<dbReference type="GO" id="GO:0000034">
    <property type="term" value="F:adenine deaminase activity"/>
    <property type="evidence" value="ECO:0007669"/>
    <property type="project" value="TreeGrafter"/>
</dbReference>
<dbReference type="GO" id="GO:0043103">
    <property type="term" value="P:hypoxanthine salvage"/>
    <property type="evidence" value="ECO:0007669"/>
    <property type="project" value="TreeGrafter"/>
</dbReference>
<organism evidence="8 9">
    <name type="scientific">Halteria grandinella</name>
    <dbReference type="NCBI Taxonomy" id="5974"/>
    <lineage>
        <taxon>Eukaryota</taxon>
        <taxon>Sar</taxon>
        <taxon>Alveolata</taxon>
        <taxon>Ciliophora</taxon>
        <taxon>Intramacronucleata</taxon>
        <taxon>Spirotrichea</taxon>
        <taxon>Stichotrichia</taxon>
        <taxon>Sporadotrichida</taxon>
        <taxon>Halteriidae</taxon>
        <taxon>Halteria</taxon>
    </lineage>
</organism>
<evidence type="ECO:0000256" key="6">
    <source>
        <dbReference type="ARBA" id="ARBA00022833"/>
    </source>
</evidence>
<name>A0A8J8NKW7_HALGN</name>
<feature type="domain" description="Adenosine deaminase" evidence="7">
    <location>
        <begin position="14"/>
        <end position="335"/>
    </location>
</feature>
<dbReference type="InterPro" id="IPR001365">
    <property type="entry name" value="A_deaminase_dom"/>
</dbReference>
<dbReference type="GO" id="GO:0046872">
    <property type="term" value="F:metal ion binding"/>
    <property type="evidence" value="ECO:0007669"/>
    <property type="project" value="UniProtKB-KW"/>
</dbReference>
<evidence type="ECO:0000313" key="9">
    <source>
        <dbReference type="Proteomes" id="UP000785679"/>
    </source>
</evidence>
<protein>
    <recommendedName>
        <fullName evidence="7">Adenosine deaminase domain-containing protein</fullName>
    </recommendedName>
</protein>
<comment type="pathway">
    <text evidence="2">Purine metabolism; purine nucleoside salvage.</text>
</comment>
<keyword evidence="5" id="KW-0378">Hydrolase</keyword>
<evidence type="ECO:0000259" key="7">
    <source>
        <dbReference type="Pfam" id="PF00962"/>
    </source>
</evidence>
<evidence type="ECO:0000256" key="4">
    <source>
        <dbReference type="ARBA" id="ARBA00022726"/>
    </source>
</evidence>
<dbReference type="GO" id="GO:0006166">
    <property type="term" value="P:purine ribonucleoside salvage"/>
    <property type="evidence" value="ECO:0007669"/>
    <property type="project" value="UniProtKB-KW"/>
</dbReference>
<comment type="caution">
    <text evidence="8">The sequence shown here is derived from an EMBL/GenBank/DDBJ whole genome shotgun (WGS) entry which is preliminary data.</text>
</comment>